<dbReference type="Proteomes" id="UP000359125">
    <property type="component" value="Unassembled WGS sequence"/>
</dbReference>
<evidence type="ECO:0000313" key="2">
    <source>
        <dbReference type="EMBL" id="MJL96597.1"/>
    </source>
</evidence>
<sequence>MPLHGAGCLPVNSVPAPESAIIPYTYSLITPPHRGIHHAKFFNKLPAGQTIIASLNYEQRGILRENCFLQ</sequence>
<dbReference type="Proteomes" id="UP000486847">
    <property type="component" value="Unassembled WGS sequence"/>
</dbReference>
<protein>
    <submittedName>
        <fullName evidence="3">Uncharacterized protein</fullName>
    </submittedName>
</protein>
<evidence type="ECO:0000313" key="3">
    <source>
        <dbReference type="EMBL" id="MQK27523.1"/>
    </source>
</evidence>
<evidence type="ECO:0000313" key="6">
    <source>
        <dbReference type="Proteomes" id="UP000359125"/>
    </source>
</evidence>
<name>A0A1T1KK04_ECOLX</name>
<dbReference type="Proteomes" id="UP000846355">
    <property type="component" value="Unassembled WGS sequence"/>
</dbReference>
<evidence type="ECO:0000313" key="7">
    <source>
        <dbReference type="Proteomes" id="UP000460351"/>
    </source>
</evidence>
<dbReference type="EMBL" id="WCEW01000125">
    <property type="protein sequence ID" value="MTE92614.1"/>
    <property type="molecule type" value="Genomic_DNA"/>
</dbReference>
<dbReference type="EMBL" id="RYCF01000223">
    <property type="protein sequence ID" value="MQK27523.1"/>
    <property type="molecule type" value="Genomic_DNA"/>
</dbReference>
<dbReference type="Proteomes" id="UP000460351">
    <property type="component" value="Unassembled WGS sequence"/>
</dbReference>
<reference evidence="1" key="1">
    <citation type="journal article" date="2018" name="Genome Biol.">
        <title>SKESA: strategic k-mer extension for scrupulous assemblies.</title>
        <authorList>
            <person name="Souvorov A."/>
            <person name="Agarwala R."/>
            <person name="Lipman D.J."/>
        </authorList>
    </citation>
    <scope>NUCLEOTIDE SEQUENCE [LARGE SCALE GENOMIC DNA]</scope>
    <source>
        <strain evidence="1">EuSCAPE_DE065</strain>
    </source>
</reference>
<organism evidence="3 6">
    <name type="scientific">Escherichia coli</name>
    <dbReference type="NCBI Taxonomy" id="562"/>
    <lineage>
        <taxon>Bacteria</taxon>
        <taxon>Pseudomonadati</taxon>
        <taxon>Pseudomonadota</taxon>
        <taxon>Gammaproteobacteria</taxon>
        <taxon>Enterobacterales</taxon>
        <taxon>Enterobacteriaceae</taxon>
        <taxon>Escherichia</taxon>
    </lineage>
</organism>
<evidence type="ECO:0000313" key="8">
    <source>
        <dbReference type="Proteomes" id="UP000486847"/>
    </source>
</evidence>
<dbReference type="EMBL" id="SQQU01000027">
    <property type="protein sequence ID" value="MQS32135.1"/>
    <property type="molecule type" value="Genomic_DNA"/>
</dbReference>
<dbReference type="EMBL" id="RTJF01000095">
    <property type="protein sequence ID" value="MJL96597.1"/>
    <property type="molecule type" value="Genomic_DNA"/>
</dbReference>
<evidence type="ECO:0000313" key="4">
    <source>
        <dbReference type="EMBL" id="MQS32135.1"/>
    </source>
</evidence>
<reference evidence="5 8" key="6">
    <citation type="submission" date="2019-10" db="EMBL/GenBank/DDBJ databases">
        <title>Comparative genomic analysis of antimicrobial resistant Escherichia coli of diverse origin.</title>
        <authorList>
            <person name="Ghatak S."/>
            <person name="Milton A.P."/>
            <person name="Rhetso K."/>
            <person name="Purkait D."/>
            <person name="Das S."/>
            <person name="Puro K.-U."/>
            <person name="Shakuntala I."/>
            <person name="Sen A."/>
            <person name="Sanjukta R."/>
            <person name="Priya G.B."/>
            <person name="Mawlong M."/>
            <person name="Lyngdoh V."/>
            <person name="Rynghang J."/>
            <person name="Mawphlang B.L."/>
        </authorList>
    </citation>
    <scope>NUCLEOTIDE SEQUENCE [LARGE SCALE GENOMIC DNA]</scope>
    <source>
        <strain evidence="5 8">SE161</strain>
    </source>
</reference>
<dbReference type="Proteomes" id="UP000885382">
    <property type="component" value="Unassembled WGS sequence"/>
</dbReference>
<reference evidence="1" key="3">
    <citation type="submission" date="2018-12" db="EMBL/GenBank/DDBJ databases">
        <authorList>
            <consortium name="NCBI Pathogen Detection Project"/>
        </authorList>
    </citation>
    <scope>NUCLEOTIDE SEQUENCE</scope>
    <source>
        <strain evidence="1">EuSCAPE_DE065</strain>
    </source>
</reference>
<reference evidence="2" key="2">
    <citation type="submission" date="2018-06" db="EMBL/GenBank/DDBJ databases">
        <authorList>
            <person name="Ashton P.M."/>
            <person name="Dallman T."/>
            <person name="Nair S."/>
            <person name="De Pinna E."/>
            <person name="Peters T."/>
            <person name="Grant K."/>
        </authorList>
    </citation>
    <scope>NUCLEOTIDE SEQUENCE [LARGE SCALE GENOMIC DNA]</scope>
    <source>
        <strain evidence="2">462023</strain>
    </source>
</reference>
<dbReference type="AlphaFoldDB" id="A0A1T1KK04"/>
<dbReference type="EMBL" id="DABHXT010000026">
    <property type="protein sequence ID" value="HAJ5959769.1"/>
    <property type="molecule type" value="Genomic_DNA"/>
</dbReference>
<proteinExistence type="predicted"/>
<evidence type="ECO:0000313" key="5">
    <source>
        <dbReference type="EMBL" id="MTE92614.1"/>
    </source>
</evidence>
<accession>A0A1T1KK04</accession>
<reference evidence="4 7" key="5">
    <citation type="journal article" date="2019" name="Microorganisms">
        <title>Characteristics of Carbapenem-Resistant and Colistin-Resistant Escherichia coli Co-Producing NDM-1 and MCR-1 from Pig Farms in China.</title>
        <authorList>
            <person name="Peng Z."/>
            <person name="Li X."/>
            <person name="Hu Z."/>
            <person name="Li Z."/>
            <person name="Lv Y."/>
            <person name="Lei M."/>
            <person name="Wu B."/>
            <person name="Chen H."/>
            <person name="Wang X."/>
        </authorList>
    </citation>
    <scope>NUCLEOTIDE SEQUENCE [LARGE SCALE GENOMIC DNA]</scope>
    <source>
        <strain evidence="4 7">RXD010</strain>
    </source>
</reference>
<comment type="caution">
    <text evidence="3">The sequence shown here is derived from an EMBL/GenBank/DDBJ whole genome shotgun (WGS) entry which is preliminary data.</text>
</comment>
<gene>
    <name evidence="2" type="ORF">DNX30_28780</name>
    <name evidence="4" type="ORF">E4K51_18645</name>
    <name evidence="3" type="ORF">EIZ93_25430</name>
    <name evidence="5" type="ORF">F9B07_28545</name>
    <name evidence="1" type="ORF">HMV95_16065</name>
</gene>
<evidence type="ECO:0000313" key="1">
    <source>
        <dbReference type="EMBL" id="HAJ5959769.1"/>
    </source>
</evidence>
<reference evidence="3 6" key="4">
    <citation type="journal article" date="2019" name="Environ. Health Perspect.">
        <title>Inter-host Transmission of Carbapenemase-Producing Escherichia coli among Humans and Backyard Animals.</title>
        <authorList>
            <person name="Li J."/>
            <person name="Bi Z."/>
            <person name="Ma S."/>
            <person name="Chen B."/>
            <person name="Cai C."/>
            <person name="He J."/>
            <person name="Schwarz S."/>
            <person name="Sun C."/>
            <person name="Zhou Y."/>
            <person name="Yin J."/>
            <person name="Hulth A."/>
            <person name="Wang Y."/>
            <person name="Shen Z."/>
            <person name="Wang S."/>
            <person name="Wu C."/>
            <person name="Nilsson L.E."/>
            <person name="Walsh T.R."/>
            <person name="Borjesson S."/>
            <person name="Shen J."/>
            <person name="Sun Q."/>
            <person name="Wang Y."/>
        </authorList>
    </citation>
    <scope>NUCLEOTIDE SEQUENCE [LARGE SCALE GENOMIC DNA]</scope>
    <source>
        <strain evidence="3 6">A016f</strain>
    </source>
</reference>